<dbReference type="EMBL" id="QPJM01000008">
    <property type="protein sequence ID" value="RCW82314.1"/>
    <property type="molecule type" value="Genomic_DNA"/>
</dbReference>
<name>A0A368YVU0_9HYPH</name>
<keyword evidence="2" id="KW-1185">Reference proteome</keyword>
<comment type="caution">
    <text evidence="1">The sequence shown here is derived from an EMBL/GenBank/DDBJ whole genome shotgun (WGS) entry which is preliminary data.</text>
</comment>
<evidence type="ECO:0000313" key="1">
    <source>
        <dbReference type="EMBL" id="RCW82314.1"/>
    </source>
</evidence>
<evidence type="ECO:0000313" key="2">
    <source>
        <dbReference type="Proteomes" id="UP000253324"/>
    </source>
</evidence>
<gene>
    <name evidence="1" type="ORF">C7476_108128</name>
</gene>
<organism evidence="1 2">
    <name type="scientific">Phyllobacterium bourgognense</name>
    <dbReference type="NCBI Taxonomy" id="314236"/>
    <lineage>
        <taxon>Bacteria</taxon>
        <taxon>Pseudomonadati</taxon>
        <taxon>Pseudomonadota</taxon>
        <taxon>Alphaproteobacteria</taxon>
        <taxon>Hyphomicrobiales</taxon>
        <taxon>Phyllobacteriaceae</taxon>
        <taxon>Phyllobacterium</taxon>
    </lineage>
</organism>
<accession>A0A368YVU0</accession>
<protein>
    <submittedName>
        <fullName evidence="1">Uncharacterized protein</fullName>
    </submittedName>
</protein>
<proteinExistence type="predicted"/>
<reference evidence="1 2" key="1">
    <citation type="submission" date="2018-07" db="EMBL/GenBank/DDBJ databases">
        <title>Genomic Encyclopedia of Type Strains, Phase III (KMG-III): the genomes of soil and plant-associated and newly described type strains.</title>
        <authorList>
            <person name="Whitman W."/>
        </authorList>
    </citation>
    <scope>NUCLEOTIDE SEQUENCE [LARGE SCALE GENOMIC DNA]</scope>
    <source>
        <strain evidence="1 2">31-25a</strain>
    </source>
</reference>
<dbReference type="AlphaFoldDB" id="A0A368YVU0"/>
<sequence length="77" mass="8315">MLTSRASIAGERFGISRAVVPASFGDAIGQMESAPTPRYDLSHCSEDAPISWRIFNLVMTSGCSTYAQYEQRLAAGL</sequence>
<dbReference type="Proteomes" id="UP000253324">
    <property type="component" value="Unassembled WGS sequence"/>
</dbReference>